<proteinExistence type="predicted"/>
<keyword evidence="1" id="KW-1133">Transmembrane helix</keyword>
<reference evidence="2" key="1">
    <citation type="journal article" date="2020" name="Nature">
        <title>Giant virus diversity and host interactions through global metagenomics.</title>
        <authorList>
            <person name="Schulz F."/>
            <person name="Roux S."/>
            <person name="Paez-Espino D."/>
            <person name="Jungbluth S."/>
            <person name="Walsh D.A."/>
            <person name="Denef V.J."/>
            <person name="McMahon K.D."/>
            <person name="Konstantinidis K.T."/>
            <person name="Eloe-Fadrosh E.A."/>
            <person name="Kyrpides N.C."/>
            <person name="Woyke T."/>
        </authorList>
    </citation>
    <scope>NUCLEOTIDE SEQUENCE</scope>
    <source>
        <strain evidence="2">GVMAG-M-3300025880-76</strain>
    </source>
</reference>
<dbReference type="AlphaFoldDB" id="A0A6C0JCM7"/>
<accession>A0A6C0JCM7</accession>
<feature type="transmembrane region" description="Helical" evidence="1">
    <location>
        <begin position="150"/>
        <end position="170"/>
    </location>
</feature>
<feature type="transmembrane region" description="Helical" evidence="1">
    <location>
        <begin position="118"/>
        <end position="135"/>
    </location>
</feature>
<feature type="transmembrane region" description="Helical" evidence="1">
    <location>
        <begin position="6"/>
        <end position="27"/>
    </location>
</feature>
<dbReference type="EMBL" id="MN740360">
    <property type="protein sequence ID" value="QHU02486.1"/>
    <property type="molecule type" value="Genomic_DNA"/>
</dbReference>
<keyword evidence="1" id="KW-0812">Transmembrane</keyword>
<protein>
    <submittedName>
        <fullName evidence="2">Uncharacterized protein</fullName>
    </submittedName>
</protein>
<name>A0A6C0JCM7_9ZZZZ</name>
<evidence type="ECO:0000313" key="2">
    <source>
        <dbReference type="EMBL" id="QHU02486.1"/>
    </source>
</evidence>
<organism evidence="2">
    <name type="scientific">viral metagenome</name>
    <dbReference type="NCBI Taxonomy" id="1070528"/>
    <lineage>
        <taxon>unclassified sequences</taxon>
        <taxon>metagenomes</taxon>
        <taxon>organismal metagenomes</taxon>
    </lineage>
</organism>
<feature type="transmembrane region" description="Helical" evidence="1">
    <location>
        <begin position="39"/>
        <end position="61"/>
    </location>
</feature>
<sequence>MNFDNNTLFFLILVGISVALHIPAMVITHKPLTKSLSSYLRISYIIESVLMIWLFLALYPFKESSDVQTTLSLISGSMQENYLILVFFFILVSSSYIYGKRNIQRAHTSDNYRFYSRLHVLLVFIQYILIAGYIYTNSKLENSFVVTQDIIRFMLLVFVCTDVFTLLKVYTTVTHNITDGFTTNIKKLFM</sequence>
<keyword evidence="1" id="KW-0472">Membrane</keyword>
<evidence type="ECO:0000256" key="1">
    <source>
        <dbReference type="SAM" id="Phobius"/>
    </source>
</evidence>
<feature type="transmembrane region" description="Helical" evidence="1">
    <location>
        <begin position="81"/>
        <end position="98"/>
    </location>
</feature>